<accession>A0A084EQM8</accession>
<dbReference type="SUPFAM" id="SSF55874">
    <property type="entry name" value="ATPase domain of HSP90 chaperone/DNA topoisomerase II/histidine kinase"/>
    <property type="match status" value="1"/>
</dbReference>
<feature type="transmembrane region" description="Helical" evidence="11">
    <location>
        <begin position="12"/>
        <end position="31"/>
    </location>
</feature>
<feature type="transmembrane region" description="Helical" evidence="11">
    <location>
        <begin position="58"/>
        <end position="77"/>
    </location>
</feature>
<evidence type="ECO:0000256" key="1">
    <source>
        <dbReference type="ARBA" id="ARBA00000085"/>
    </source>
</evidence>
<gene>
    <name evidence="13" type="ORF">CP98_00990</name>
    <name evidence="14" type="ORF">H3V42_23235</name>
</gene>
<dbReference type="AlphaFoldDB" id="A0A084EQM8"/>
<dbReference type="SMART" id="SM00388">
    <property type="entry name" value="HisKA"/>
    <property type="match status" value="1"/>
</dbReference>
<dbReference type="SUPFAM" id="SSF47384">
    <property type="entry name" value="Homodimeric domain of signal transducing histidine kinase"/>
    <property type="match status" value="1"/>
</dbReference>
<protein>
    <recommendedName>
        <fullName evidence="3">histidine kinase</fullName>
        <ecNumber evidence="3">2.7.13.3</ecNumber>
    </recommendedName>
</protein>
<dbReference type="InterPro" id="IPR036097">
    <property type="entry name" value="HisK_dim/P_sf"/>
</dbReference>
<dbReference type="Pfam" id="PF02518">
    <property type="entry name" value="HATPase_c"/>
    <property type="match status" value="1"/>
</dbReference>
<dbReference type="eggNOG" id="COG2205">
    <property type="taxonomic scope" value="Bacteria"/>
</dbReference>
<dbReference type="Proteomes" id="UP000515377">
    <property type="component" value="Chromosome"/>
</dbReference>
<reference evidence="14 16" key="2">
    <citation type="submission" date="2020-07" db="EMBL/GenBank/DDBJ databases">
        <title>Whole genome sequence of Sphingobium yanoikuyae A3.</title>
        <authorList>
            <person name="Han S.-S."/>
        </authorList>
    </citation>
    <scope>NUCLEOTIDE SEQUENCE [LARGE SCALE GENOMIC DNA]</scope>
    <source>
        <strain evidence="14 16">A3</strain>
    </source>
</reference>
<dbReference type="PANTHER" id="PTHR45436:SF15">
    <property type="entry name" value="SENSOR HISTIDINE KINASE CUSS"/>
    <property type="match status" value="1"/>
</dbReference>
<keyword evidence="10 11" id="KW-0472">Membrane</keyword>
<keyword evidence="8 11" id="KW-1133">Transmembrane helix</keyword>
<evidence type="ECO:0000256" key="11">
    <source>
        <dbReference type="SAM" id="Phobius"/>
    </source>
</evidence>
<evidence type="ECO:0000256" key="7">
    <source>
        <dbReference type="ARBA" id="ARBA00022777"/>
    </source>
</evidence>
<evidence type="ECO:0000256" key="6">
    <source>
        <dbReference type="ARBA" id="ARBA00022692"/>
    </source>
</evidence>
<keyword evidence="6 11" id="KW-0812">Transmembrane</keyword>
<dbReference type="GO" id="GO:0005886">
    <property type="term" value="C:plasma membrane"/>
    <property type="evidence" value="ECO:0007669"/>
    <property type="project" value="TreeGrafter"/>
</dbReference>
<dbReference type="SMART" id="SM00387">
    <property type="entry name" value="HATPase_c"/>
    <property type="match status" value="1"/>
</dbReference>
<dbReference type="PROSITE" id="PS50109">
    <property type="entry name" value="HIS_KIN"/>
    <property type="match status" value="1"/>
</dbReference>
<evidence type="ECO:0000256" key="8">
    <source>
        <dbReference type="ARBA" id="ARBA00022989"/>
    </source>
</evidence>
<dbReference type="InterPro" id="IPR005467">
    <property type="entry name" value="His_kinase_dom"/>
</dbReference>
<evidence type="ECO:0000256" key="4">
    <source>
        <dbReference type="ARBA" id="ARBA00022553"/>
    </source>
</evidence>
<evidence type="ECO:0000313" key="14">
    <source>
        <dbReference type="EMBL" id="QNG44731.1"/>
    </source>
</evidence>
<evidence type="ECO:0000259" key="12">
    <source>
        <dbReference type="PROSITE" id="PS50109"/>
    </source>
</evidence>
<dbReference type="Gene3D" id="1.10.287.130">
    <property type="match status" value="1"/>
</dbReference>
<dbReference type="EC" id="2.7.13.3" evidence="3"/>
<keyword evidence="9" id="KW-0902">Two-component regulatory system</keyword>
<keyword evidence="4" id="KW-0597">Phosphoprotein</keyword>
<proteinExistence type="predicted"/>
<evidence type="ECO:0000313" key="16">
    <source>
        <dbReference type="Proteomes" id="UP000515377"/>
    </source>
</evidence>
<dbReference type="Proteomes" id="UP000028534">
    <property type="component" value="Unassembled WGS sequence"/>
</dbReference>
<evidence type="ECO:0000313" key="15">
    <source>
        <dbReference type="Proteomes" id="UP000028534"/>
    </source>
</evidence>
<evidence type="ECO:0000256" key="10">
    <source>
        <dbReference type="ARBA" id="ARBA00023136"/>
    </source>
</evidence>
<dbReference type="RefSeq" id="WP_037517526.1">
    <property type="nucleotide sequence ID" value="NZ_DAIPVG010000007.1"/>
</dbReference>
<organism evidence="13 15">
    <name type="scientific">Sphingobium yanoikuyae</name>
    <name type="common">Sphingomonas yanoikuyae</name>
    <dbReference type="NCBI Taxonomy" id="13690"/>
    <lineage>
        <taxon>Bacteria</taxon>
        <taxon>Pseudomonadati</taxon>
        <taxon>Pseudomonadota</taxon>
        <taxon>Alphaproteobacteria</taxon>
        <taxon>Sphingomonadales</taxon>
        <taxon>Sphingomonadaceae</taxon>
        <taxon>Sphingobium</taxon>
    </lineage>
</organism>
<dbReference type="InterPro" id="IPR003661">
    <property type="entry name" value="HisK_dim/P_dom"/>
</dbReference>
<dbReference type="CDD" id="cd00082">
    <property type="entry name" value="HisKA"/>
    <property type="match status" value="1"/>
</dbReference>
<dbReference type="InterPro" id="IPR036890">
    <property type="entry name" value="HATPase_C_sf"/>
</dbReference>
<feature type="domain" description="Histidine kinase" evidence="12">
    <location>
        <begin position="139"/>
        <end position="339"/>
    </location>
</feature>
<dbReference type="InterPro" id="IPR003594">
    <property type="entry name" value="HATPase_dom"/>
</dbReference>
<evidence type="ECO:0000256" key="9">
    <source>
        <dbReference type="ARBA" id="ARBA00023012"/>
    </source>
</evidence>
<evidence type="ECO:0000256" key="2">
    <source>
        <dbReference type="ARBA" id="ARBA00004141"/>
    </source>
</evidence>
<keyword evidence="7 13" id="KW-0418">Kinase</keyword>
<dbReference type="EMBL" id="CP060122">
    <property type="protein sequence ID" value="QNG44731.1"/>
    <property type="molecule type" value="Genomic_DNA"/>
</dbReference>
<evidence type="ECO:0000313" key="13">
    <source>
        <dbReference type="EMBL" id="KEZ20270.1"/>
    </source>
</evidence>
<dbReference type="InterPro" id="IPR050428">
    <property type="entry name" value="TCS_sensor_his_kinase"/>
</dbReference>
<dbReference type="Gene3D" id="3.30.565.10">
    <property type="entry name" value="Histidine kinase-like ATPase, C-terminal domain"/>
    <property type="match status" value="1"/>
</dbReference>
<evidence type="ECO:0000256" key="5">
    <source>
        <dbReference type="ARBA" id="ARBA00022679"/>
    </source>
</evidence>
<keyword evidence="5" id="KW-0808">Transferase</keyword>
<comment type="catalytic activity">
    <reaction evidence="1">
        <text>ATP + protein L-histidine = ADP + protein N-phospho-L-histidine.</text>
        <dbReference type="EC" id="2.7.13.3"/>
    </reaction>
</comment>
<dbReference type="STRING" id="13690.AX777_01190"/>
<dbReference type="GO" id="GO:0000155">
    <property type="term" value="F:phosphorelay sensor kinase activity"/>
    <property type="evidence" value="ECO:0007669"/>
    <property type="project" value="InterPro"/>
</dbReference>
<dbReference type="PANTHER" id="PTHR45436">
    <property type="entry name" value="SENSOR HISTIDINE KINASE YKOH"/>
    <property type="match status" value="1"/>
</dbReference>
<dbReference type="Pfam" id="PF00512">
    <property type="entry name" value="HisKA"/>
    <property type="match status" value="1"/>
</dbReference>
<evidence type="ECO:0000256" key="3">
    <source>
        <dbReference type="ARBA" id="ARBA00012438"/>
    </source>
</evidence>
<name>A0A084EQM8_SPHYA</name>
<dbReference type="PATRIC" id="fig|13690.10.peg.1030"/>
<sequence length="339" mass="36156">MSQRRSIARRLFIGLSIVGFIGTTLLLVFIINEHRQSFTALGDPAAARHAFRELFEHVILPILVLIIPMGMASLMVIRKALAPLGEAVAQLQVAERHQRGVLIDHAAFPTEAVPFAQAVNRLLGQLDQAARDHEAFAADVAHELRTPLAVLALELDGLDHPDAPRLRAEVIAMRRLIDQLMLLARVEAQSVAQSIRDSVRLEDVSADIVSLMAPGAIAADKSLSLTRVGDVAPIMGQRETVAAALRNLVENALRVTPAGGAVTVIAGPGPRLRVKDGGAGLTPERLAELVQRHRRADHASSEGAGLGLAIVARIMAAHGGTLSSVADAQELVLDFAPPR</sequence>
<reference evidence="13 15" key="1">
    <citation type="submission" date="2014-03" db="EMBL/GenBank/DDBJ databases">
        <title>Genome sequence of Sphingobium yanoikuyae B1.</title>
        <authorList>
            <person name="Gan H.M."/>
            <person name="Gan H.Y."/>
            <person name="Savka M.A."/>
        </authorList>
    </citation>
    <scope>NUCLEOTIDE SEQUENCE [LARGE SCALE GENOMIC DNA]</scope>
    <source>
        <strain evidence="13 15">B1</strain>
    </source>
</reference>
<dbReference type="EMBL" id="JGVR01000004">
    <property type="protein sequence ID" value="KEZ20270.1"/>
    <property type="molecule type" value="Genomic_DNA"/>
</dbReference>
<comment type="subcellular location">
    <subcellularLocation>
        <location evidence="2">Membrane</location>
        <topology evidence="2">Multi-pass membrane protein</topology>
    </subcellularLocation>
</comment>